<organism evidence="2 3">
    <name type="scientific">Legionella shakespearei DSM 23087</name>
    <dbReference type="NCBI Taxonomy" id="1122169"/>
    <lineage>
        <taxon>Bacteria</taxon>
        <taxon>Pseudomonadati</taxon>
        <taxon>Pseudomonadota</taxon>
        <taxon>Gammaproteobacteria</taxon>
        <taxon>Legionellales</taxon>
        <taxon>Legionellaceae</taxon>
        <taxon>Legionella</taxon>
    </lineage>
</organism>
<proteinExistence type="predicted"/>
<accession>A0A0W0YQ96</accession>
<dbReference type="AlphaFoldDB" id="A0A0W0YQ96"/>
<dbReference type="STRING" id="1122169.Lsha_2097"/>
<dbReference type="EMBL" id="LNYW01000054">
    <property type="protein sequence ID" value="KTD58879.1"/>
    <property type="molecule type" value="Genomic_DNA"/>
</dbReference>
<keyword evidence="3" id="KW-1185">Reference proteome</keyword>
<name>A0A0W0YQ96_9GAMM</name>
<sequence length="405" mass="46192">MPNFFMPRKGIRTVKRSSSRSASKPLAKREFHTAKPNRVDQQGFSLSFNGRDYSNLCFDRYRRFHPNSPIIGNAVLHYNGKEVTASQYEMPSGAENAPQWQPLVDIQQVNRYGTTAYKAQTLDGVTLFSNRGYKFTDWNNRIHEIRPFSLHTSSYQEPYWGSSRLFSITETPVDEQIIRGGSEVAVEPHTIATRTTRSVSQKSVMHYTALQAFESFYIEYGSQLTAEMDVAFRRIINAEFRGSASSKFYPEWHHAVGHSLAPSWMNPQEKANLGGGPRWSNTMMMVLENLCRWHATQSQEVDVAITPTFFMLFASDLIEKIHYEASLSYRQRQIKFSHTIEPLRQIDPIIPQASDVAQITGITQSLFANVIPHLSTKVANADLKSIKSLVGEKHPEPFNQNSFRL</sequence>
<evidence type="ECO:0000313" key="2">
    <source>
        <dbReference type="EMBL" id="KTD58879.1"/>
    </source>
</evidence>
<dbReference type="eggNOG" id="COG0265">
    <property type="taxonomic scope" value="Bacteria"/>
</dbReference>
<comment type="caution">
    <text evidence="2">The sequence shown here is derived from an EMBL/GenBank/DDBJ whole genome shotgun (WGS) entry which is preliminary data.</text>
</comment>
<dbReference type="OrthoDB" id="9758917at2"/>
<feature type="region of interest" description="Disordered" evidence="1">
    <location>
        <begin position="1"/>
        <end position="28"/>
    </location>
</feature>
<feature type="compositionally biased region" description="Basic residues" evidence="1">
    <location>
        <begin position="9"/>
        <end position="18"/>
    </location>
</feature>
<protein>
    <submittedName>
        <fullName evidence="2">Uncharacterized protein</fullName>
    </submittedName>
</protein>
<evidence type="ECO:0000313" key="3">
    <source>
        <dbReference type="Proteomes" id="UP000054600"/>
    </source>
</evidence>
<evidence type="ECO:0000256" key="1">
    <source>
        <dbReference type="SAM" id="MobiDB-lite"/>
    </source>
</evidence>
<reference evidence="2 3" key="1">
    <citation type="submission" date="2015-11" db="EMBL/GenBank/DDBJ databases">
        <title>Genomic analysis of 38 Legionella species identifies large and diverse effector repertoires.</title>
        <authorList>
            <person name="Burstein D."/>
            <person name="Amaro F."/>
            <person name="Zusman T."/>
            <person name="Lifshitz Z."/>
            <person name="Cohen O."/>
            <person name="Gilbert J.A."/>
            <person name="Pupko T."/>
            <person name="Shuman H.A."/>
            <person name="Segal G."/>
        </authorList>
    </citation>
    <scope>NUCLEOTIDE SEQUENCE [LARGE SCALE GENOMIC DNA]</scope>
    <source>
        <strain evidence="2 3">ATCC 49655</strain>
    </source>
</reference>
<gene>
    <name evidence="2" type="ORF">Lsha_2097</name>
</gene>
<dbReference type="RefSeq" id="WP_018576340.1">
    <property type="nucleotide sequence ID" value="NZ_KB892385.1"/>
</dbReference>
<dbReference type="PATRIC" id="fig|1122169.6.peg.2401"/>
<dbReference type="Proteomes" id="UP000054600">
    <property type="component" value="Unassembled WGS sequence"/>
</dbReference>